<feature type="domain" description="Response regulatory" evidence="7">
    <location>
        <begin position="785"/>
        <end position="896"/>
    </location>
</feature>
<feature type="domain" description="PAS" evidence="8">
    <location>
        <begin position="407"/>
        <end position="479"/>
    </location>
</feature>
<evidence type="ECO:0000256" key="3">
    <source>
        <dbReference type="ARBA" id="ARBA00022553"/>
    </source>
</evidence>
<dbReference type="Pfam" id="PF00512">
    <property type="entry name" value="HisKA"/>
    <property type="match status" value="1"/>
</dbReference>
<dbReference type="InterPro" id="IPR003661">
    <property type="entry name" value="HisK_dim/P_dom"/>
</dbReference>
<dbReference type="SUPFAM" id="SSF52172">
    <property type="entry name" value="CheY-like"/>
    <property type="match status" value="1"/>
</dbReference>
<gene>
    <name evidence="10" type="ORF">DI556_14415</name>
</gene>
<dbReference type="EC" id="2.7.13.3" evidence="2"/>
<evidence type="ECO:0000313" key="11">
    <source>
        <dbReference type="Proteomes" id="UP000249185"/>
    </source>
</evidence>
<dbReference type="PANTHER" id="PTHR43065:SF42">
    <property type="entry name" value="TWO-COMPONENT SENSOR PPRA"/>
    <property type="match status" value="1"/>
</dbReference>
<dbReference type="Pfam" id="PF02518">
    <property type="entry name" value="HATPase_c"/>
    <property type="match status" value="1"/>
</dbReference>
<dbReference type="InterPro" id="IPR036890">
    <property type="entry name" value="HATPase_C_sf"/>
</dbReference>
<dbReference type="Pfam" id="PF22673">
    <property type="entry name" value="MCP-like_PDC_1"/>
    <property type="match status" value="1"/>
</dbReference>
<dbReference type="InterPro" id="IPR000700">
    <property type="entry name" value="PAS-assoc_C"/>
</dbReference>
<accession>A0A2W5QAB2</accession>
<comment type="caution">
    <text evidence="10">The sequence shown here is derived from an EMBL/GenBank/DDBJ whole genome shotgun (WGS) entry which is preliminary data.</text>
</comment>
<protein>
    <recommendedName>
        <fullName evidence="2">histidine kinase</fullName>
        <ecNumber evidence="2">2.7.13.3</ecNumber>
    </recommendedName>
</protein>
<dbReference type="InterPro" id="IPR011006">
    <property type="entry name" value="CheY-like_superfamily"/>
</dbReference>
<dbReference type="InterPro" id="IPR035965">
    <property type="entry name" value="PAS-like_dom_sf"/>
</dbReference>
<dbReference type="EMBL" id="QFPW01000012">
    <property type="protein sequence ID" value="PZQ48340.1"/>
    <property type="molecule type" value="Genomic_DNA"/>
</dbReference>
<dbReference type="Gene3D" id="3.40.50.2300">
    <property type="match status" value="1"/>
</dbReference>
<dbReference type="SMART" id="SM00387">
    <property type="entry name" value="HATPase_c"/>
    <property type="match status" value="1"/>
</dbReference>
<dbReference type="InterPro" id="IPR000014">
    <property type="entry name" value="PAS"/>
</dbReference>
<dbReference type="InterPro" id="IPR004358">
    <property type="entry name" value="Sig_transdc_His_kin-like_C"/>
</dbReference>
<dbReference type="InterPro" id="IPR001789">
    <property type="entry name" value="Sig_transdc_resp-reg_receiver"/>
</dbReference>
<evidence type="ECO:0000256" key="4">
    <source>
        <dbReference type="PROSITE-ProRule" id="PRU00169"/>
    </source>
</evidence>
<keyword evidence="5" id="KW-0812">Transmembrane</keyword>
<dbReference type="AlphaFoldDB" id="A0A2W5QAB2"/>
<dbReference type="NCBIfam" id="TIGR00229">
    <property type="entry name" value="sensory_box"/>
    <property type="match status" value="1"/>
</dbReference>
<dbReference type="SMART" id="SM00091">
    <property type="entry name" value="PAS"/>
    <property type="match status" value="1"/>
</dbReference>
<feature type="domain" description="Histidine kinase" evidence="6">
    <location>
        <begin position="555"/>
        <end position="765"/>
    </location>
</feature>
<dbReference type="SUPFAM" id="SSF47384">
    <property type="entry name" value="Homodimeric domain of signal transducing histidine kinase"/>
    <property type="match status" value="1"/>
</dbReference>
<dbReference type="CDD" id="cd12913">
    <property type="entry name" value="PDC1_MCP_like"/>
    <property type="match status" value="1"/>
</dbReference>
<dbReference type="PANTHER" id="PTHR43065">
    <property type="entry name" value="SENSOR HISTIDINE KINASE"/>
    <property type="match status" value="1"/>
</dbReference>
<dbReference type="SUPFAM" id="SSF55785">
    <property type="entry name" value="PYP-like sensor domain (PAS domain)"/>
    <property type="match status" value="1"/>
</dbReference>
<evidence type="ECO:0000259" key="8">
    <source>
        <dbReference type="PROSITE" id="PS50112"/>
    </source>
</evidence>
<keyword evidence="5" id="KW-1133">Transmembrane helix</keyword>
<dbReference type="InterPro" id="IPR036097">
    <property type="entry name" value="HisK_dim/P_sf"/>
</dbReference>
<dbReference type="Gene3D" id="1.10.287.130">
    <property type="match status" value="1"/>
</dbReference>
<dbReference type="Pfam" id="PF08448">
    <property type="entry name" value="PAS_4"/>
    <property type="match status" value="1"/>
</dbReference>
<dbReference type="Pfam" id="PF00072">
    <property type="entry name" value="Response_reg"/>
    <property type="match status" value="1"/>
</dbReference>
<evidence type="ECO:0000259" key="9">
    <source>
        <dbReference type="PROSITE" id="PS50113"/>
    </source>
</evidence>
<dbReference type="PROSITE" id="PS50110">
    <property type="entry name" value="RESPONSE_REGULATORY"/>
    <property type="match status" value="1"/>
</dbReference>
<keyword evidence="3 4" id="KW-0597">Phosphoprotein</keyword>
<dbReference type="InterPro" id="IPR013656">
    <property type="entry name" value="PAS_4"/>
</dbReference>
<dbReference type="Gene3D" id="3.30.450.20">
    <property type="entry name" value="PAS domain"/>
    <property type="match status" value="2"/>
</dbReference>
<evidence type="ECO:0000256" key="5">
    <source>
        <dbReference type="SAM" id="Phobius"/>
    </source>
</evidence>
<evidence type="ECO:0000259" key="7">
    <source>
        <dbReference type="PROSITE" id="PS50110"/>
    </source>
</evidence>
<organism evidence="10 11">
    <name type="scientific">Rhodovulum sulfidophilum</name>
    <name type="common">Rhodobacter sulfidophilus</name>
    <dbReference type="NCBI Taxonomy" id="35806"/>
    <lineage>
        <taxon>Bacteria</taxon>
        <taxon>Pseudomonadati</taxon>
        <taxon>Pseudomonadota</taxon>
        <taxon>Alphaproteobacteria</taxon>
        <taxon>Rhodobacterales</taxon>
        <taxon>Paracoccaceae</taxon>
        <taxon>Rhodovulum</taxon>
    </lineage>
</organism>
<dbReference type="SUPFAM" id="SSF55874">
    <property type="entry name" value="ATPase domain of HSP90 chaperone/DNA topoisomerase II/histidine kinase"/>
    <property type="match status" value="1"/>
</dbReference>
<feature type="domain" description="PAC" evidence="9">
    <location>
        <begin position="482"/>
        <end position="535"/>
    </location>
</feature>
<dbReference type="GO" id="GO:0000155">
    <property type="term" value="F:phosphorelay sensor kinase activity"/>
    <property type="evidence" value="ECO:0007669"/>
    <property type="project" value="InterPro"/>
</dbReference>
<dbReference type="SMART" id="SM00388">
    <property type="entry name" value="HisKA"/>
    <property type="match status" value="1"/>
</dbReference>
<dbReference type="PROSITE" id="PS50109">
    <property type="entry name" value="HIS_KIN"/>
    <property type="match status" value="1"/>
</dbReference>
<evidence type="ECO:0000256" key="2">
    <source>
        <dbReference type="ARBA" id="ARBA00012438"/>
    </source>
</evidence>
<dbReference type="PROSITE" id="PS50113">
    <property type="entry name" value="PAC"/>
    <property type="match status" value="1"/>
</dbReference>
<dbReference type="PROSITE" id="PS50112">
    <property type="entry name" value="PAS"/>
    <property type="match status" value="1"/>
</dbReference>
<name>A0A2W5QAB2_RHOSU</name>
<dbReference type="PRINTS" id="PR00344">
    <property type="entry name" value="BCTRLSENSOR"/>
</dbReference>
<feature type="transmembrane region" description="Helical" evidence="5">
    <location>
        <begin position="321"/>
        <end position="347"/>
    </location>
</feature>
<dbReference type="Proteomes" id="UP000249185">
    <property type="component" value="Unassembled WGS sequence"/>
</dbReference>
<evidence type="ECO:0000313" key="10">
    <source>
        <dbReference type="EMBL" id="PZQ48340.1"/>
    </source>
</evidence>
<evidence type="ECO:0000259" key="6">
    <source>
        <dbReference type="PROSITE" id="PS50109"/>
    </source>
</evidence>
<reference evidence="10 11" key="1">
    <citation type="submission" date="2017-08" db="EMBL/GenBank/DDBJ databases">
        <title>Infants hospitalized years apart are colonized by the same room-sourced microbial strains.</title>
        <authorList>
            <person name="Brooks B."/>
            <person name="Olm M.R."/>
            <person name="Firek B.A."/>
            <person name="Baker R."/>
            <person name="Thomas B.C."/>
            <person name="Morowitz M.J."/>
            <person name="Banfield J.F."/>
        </authorList>
    </citation>
    <scope>NUCLEOTIDE SEQUENCE [LARGE SCALE GENOMIC DNA]</scope>
    <source>
        <strain evidence="10">S2_005_002_R2_34</strain>
    </source>
</reference>
<feature type="modified residue" description="4-aspartylphosphate" evidence="4">
    <location>
        <position position="834"/>
    </location>
</feature>
<dbReference type="CDD" id="cd00082">
    <property type="entry name" value="HisKA"/>
    <property type="match status" value="1"/>
</dbReference>
<dbReference type="InterPro" id="IPR005467">
    <property type="entry name" value="His_kinase_dom"/>
</dbReference>
<dbReference type="InterPro" id="IPR003594">
    <property type="entry name" value="HATPase_dom"/>
</dbReference>
<comment type="catalytic activity">
    <reaction evidence="1">
        <text>ATP + protein L-histidine = ADP + protein N-phospho-L-histidine.</text>
        <dbReference type="EC" id="2.7.13.3"/>
    </reaction>
</comment>
<proteinExistence type="predicted"/>
<keyword evidence="5" id="KW-0472">Membrane</keyword>
<sequence>MTKTPTRLALILAPVLLALIAALGWAQFREARAGLLAEQERLAAERHFAVAAMLADADRQLRRMETRMRLSMAAGPGLGDRAEELAPVVAGGIAATEWAGAGPERGNLIGIPDLAARATGPVAAALDLLPPLEVEAAIGGAPSWSYFFSAGGDFITILPGAGLGDFLAAAPPVPDAAALIAHWLTYPVFALGTPQANPARAPYWTPPYDDAGGAGRMVSHAMPVYDGDRFVGVVGTDILLAALAEVLAHMASPLGAIGLATGGGEMLAGDLGGRLDGALVAEAAAEGGFARRGGDWVLARGFPGTPFLLLTVIPEAELRAMILPGLAGTGLLLLAGAAGLVAALVWYDRRHLRPGLRLAAYAEAAATSRGEPPAPPAELPPAWAARAGAVARAFAAAREDRAALAASEARYRNVVDTQTELVARHTPDGRATFANKAYCRQLGQSLEEVLAGRESQFDYVAPEDRARHAEHLASLTPEHPTSTTTIKVWLPRAPGDFWEEWTDTGIFDAEGRLIELQSVGRDVTEKVRAEEELRRQRDALHQSEKLAALGSLLAGVAHELNNPLSIVVGYAGMLHELAEDEPTRRRTGEIARAADRCARIVRTFLAMARARPAEKSEVDLGAVVDQVLELTAYGLRSNGIEVARVPGTPPPVLADPDQVHQVVMNVILNAQQAMMGVTGPRRLTIRAGEEAGAAVLSIADTGPGIDPAIAERVFEPFFTTKPQGVGTGIGLAVSRGIVEAHGGAIALSPAAGGGTLCRITLPAMTATAPEGPDGPDGAGSPGRGRVLIVDDEPALGALLAEALTRDGHHAVAVTDPEAALRAAAADRFDAVLTDLRMPGMGGDQLAARLVALAPRLKGRIIVMTGDALRVPAEADFPVLEKPVEIAALRAALARALDQDFGQGFGGS</sequence>
<dbReference type="Gene3D" id="3.30.565.10">
    <property type="entry name" value="Histidine kinase-like ATPase, C-terminal domain"/>
    <property type="match status" value="1"/>
</dbReference>
<evidence type="ECO:0000256" key="1">
    <source>
        <dbReference type="ARBA" id="ARBA00000085"/>
    </source>
</evidence>
<dbReference type="CDD" id="cd00130">
    <property type="entry name" value="PAS"/>
    <property type="match status" value="1"/>
</dbReference>
<dbReference type="SMART" id="SM00448">
    <property type="entry name" value="REC"/>
    <property type="match status" value="1"/>
</dbReference>